<proteinExistence type="predicted"/>
<organism evidence="1 2">
    <name type="scientific">Adineta steineri</name>
    <dbReference type="NCBI Taxonomy" id="433720"/>
    <lineage>
        <taxon>Eukaryota</taxon>
        <taxon>Metazoa</taxon>
        <taxon>Spiralia</taxon>
        <taxon>Gnathifera</taxon>
        <taxon>Rotifera</taxon>
        <taxon>Eurotatoria</taxon>
        <taxon>Bdelloidea</taxon>
        <taxon>Adinetida</taxon>
        <taxon>Adinetidae</taxon>
        <taxon>Adineta</taxon>
    </lineage>
</organism>
<name>A0A820N3K2_9BILA</name>
<dbReference type="EMBL" id="CAJOBB010022194">
    <property type="protein sequence ID" value="CAF4382604.1"/>
    <property type="molecule type" value="Genomic_DNA"/>
</dbReference>
<evidence type="ECO:0000313" key="1">
    <source>
        <dbReference type="EMBL" id="CAF4382604.1"/>
    </source>
</evidence>
<accession>A0A820N3K2</accession>
<sequence length="70" mass="8431">DDFAKDRTQFVRSLGEPSLRQAVEMNNKRSEKDIQILLDQFWKMYEREVKQLSNQFDTSSCRTYLILKKI</sequence>
<comment type="caution">
    <text evidence="1">The sequence shown here is derived from an EMBL/GenBank/DDBJ whole genome shotgun (WGS) entry which is preliminary data.</text>
</comment>
<protein>
    <submittedName>
        <fullName evidence="1">Uncharacterized protein</fullName>
    </submittedName>
</protein>
<gene>
    <name evidence="1" type="ORF">KXQ929_LOCUS49999</name>
</gene>
<feature type="non-terminal residue" evidence="1">
    <location>
        <position position="1"/>
    </location>
</feature>
<evidence type="ECO:0000313" key="2">
    <source>
        <dbReference type="Proteomes" id="UP000663868"/>
    </source>
</evidence>
<reference evidence="1" key="1">
    <citation type="submission" date="2021-02" db="EMBL/GenBank/DDBJ databases">
        <authorList>
            <person name="Nowell W R."/>
        </authorList>
    </citation>
    <scope>NUCLEOTIDE SEQUENCE</scope>
</reference>
<dbReference type="AlphaFoldDB" id="A0A820N3K2"/>
<dbReference type="Proteomes" id="UP000663868">
    <property type="component" value="Unassembled WGS sequence"/>
</dbReference>